<dbReference type="PANTHER" id="PTHR44942:SF4">
    <property type="entry name" value="METHYLTRANSFERASE TYPE 11 DOMAIN-CONTAINING PROTEIN"/>
    <property type="match status" value="1"/>
</dbReference>
<dbReference type="Proteomes" id="UP000717328">
    <property type="component" value="Unassembled WGS sequence"/>
</dbReference>
<protein>
    <recommendedName>
        <fullName evidence="4">Methyltransferase type 11 domain-containing protein</fullName>
    </recommendedName>
</protein>
<comment type="caution">
    <text evidence="5">The sequence shown here is derived from an EMBL/GenBank/DDBJ whole genome shotgun (WGS) entry which is preliminary data.</text>
</comment>
<dbReference type="SUPFAM" id="SSF53335">
    <property type="entry name" value="S-adenosyl-L-methionine-dependent methyltransferases"/>
    <property type="match status" value="1"/>
</dbReference>
<dbReference type="AlphaFoldDB" id="A0A9P7KFW3"/>
<dbReference type="OrthoDB" id="66144at2759"/>
<evidence type="ECO:0000313" key="5">
    <source>
        <dbReference type="EMBL" id="KAG5650771.1"/>
    </source>
</evidence>
<reference evidence="5" key="1">
    <citation type="submission" date="2021-02" db="EMBL/GenBank/DDBJ databases">
        <authorList>
            <person name="Nieuwenhuis M."/>
            <person name="Van De Peppel L.J.J."/>
        </authorList>
    </citation>
    <scope>NUCLEOTIDE SEQUENCE</scope>
    <source>
        <strain evidence="5">D49</strain>
    </source>
</reference>
<evidence type="ECO:0000259" key="4">
    <source>
        <dbReference type="Pfam" id="PF08241"/>
    </source>
</evidence>
<dbReference type="InterPro" id="IPR013216">
    <property type="entry name" value="Methyltransf_11"/>
</dbReference>
<dbReference type="GO" id="GO:0032259">
    <property type="term" value="P:methylation"/>
    <property type="evidence" value="ECO:0007669"/>
    <property type="project" value="UniProtKB-KW"/>
</dbReference>
<dbReference type="InterPro" id="IPR051052">
    <property type="entry name" value="Diverse_substrate_MTase"/>
</dbReference>
<evidence type="ECO:0000256" key="1">
    <source>
        <dbReference type="ARBA" id="ARBA00008361"/>
    </source>
</evidence>
<dbReference type="InterPro" id="IPR029063">
    <property type="entry name" value="SAM-dependent_MTases_sf"/>
</dbReference>
<dbReference type="EMBL" id="JABCKI010000369">
    <property type="protein sequence ID" value="KAG5650771.1"/>
    <property type="molecule type" value="Genomic_DNA"/>
</dbReference>
<dbReference type="Pfam" id="PF08241">
    <property type="entry name" value="Methyltransf_11"/>
    <property type="match status" value="1"/>
</dbReference>
<feature type="domain" description="Methyltransferase type 11" evidence="4">
    <location>
        <begin position="47"/>
        <end position="145"/>
    </location>
</feature>
<comment type="similarity">
    <text evidence="1">Belongs to the methyltransferase superfamily.</text>
</comment>
<gene>
    <name evidence="5" type="ORF">H0H81_011110</name>
</gene>
<keyword evidence="2" id="KW-0489">Methyltransferase</keyword>
<dbReference type="CDD" id="cd02440">
    <property type="entry name" value="AdoMet_MTases"/>
    <property type="match status" value="1"/>
</dbReference>
<keyword evidence="3" id="KW-0808">Transferase</keyword>
<evidence type="ECO:0000256" key="3">
    <source>
        <dbReference type="ARBA" id="ARBA00022679"/>
    </source>
</evidence>
<dbReference type="Gene3D" id="3.40.50.150">
    <property type="entry name" value="Vaccinia Virus protein VP39"/>
    <property type="match status" value="1"/>
</dbReference>
<accession>A0A9P7KFW3</accession>
<reference evidence="5" key="2">
    <citation type="submission" date="2021-10" db="EMBL/GenBank/DDBJ databases">
        <title>Phylogenomics reveals ancestral predisposition of the termite-cultivated fungus Termitomyces towards a domesticated lifestyle.</title>
        <authorList>
            <person name="Auxier B."/>
            <person name="Grum-Grzhimaylo A."/>
            <person name="Cardenas M.E."/>
            <person name="Lodge J.D."/>
            <person name="Laessoe T."/>
            <person name="Pedersen O."/>
            <person name="Smith M.E."/>
            <person name="Kuyper T.W."/>
            <person name="Franco-Molano E.A."/>
            <person name="Baroni T.J."/>
            <person name="Aanen D.K."/>
        </authorList>
    </citation>
    <scope>NUCLEOTIDE SEQUENCE</scope>
    <source>
        <strain evidence="5">D49</strain>
    </source>
</reference>
<evidence type="ECO:0000256" key="2">
    <source>
        <dbReference type="ARBA" id="ARBA00022603"/>
    </source>
</evidence>
<proteinExistence type="inferred from homology"/>
<keyword evidence="6" id="KW-1185">Reference proteome</keyword>
<dbReference type="PANTHER" id="PTHR44942">
    <property type="entry name" value="METHYLTRANSF_11 DOMAIN-CONTAINING PROTEIN"/>
    <property type="match status" value="1"/>
</dbReference>
<sequence>MPVHIVAQSGFDLENELYDRARPSYQAFALSYIHDALRSTGPINVAEIGAGTGIFTRALLSHPQWATKIKQIKAVEPAPGMRNVLRKTIADERVTVDDGTFENTGVDDHWADMVLIAQAFHWCPDFDRASAEFSRILKPEGLAVFIWNLEDRDQACWVAQLRDRIERHEEGSPQFRLGLWRQVFDTNSYQQFFLPPVEKTWHYVLQTTAENAVDRASSKSYIAILPEVEKAEVQRDVRNIVLKGDGKVWIDEEKGIFEYPYQTLVVVALKK</sequence>
<organism evidence="5 6">
    <name type="scientific">Sphagnurus paluster</name>
    <dbReference type="NCBI Taxonomy" id="117069"/>
    <lineage>
        <taxon>Eukaryota</taxon>
        <taxon>Fungi</taxon>
        <taxon>Dikarya</taxon>
        <taxon>Basidiomycota</taxon>
        <taxon>Agaricomycotina</taxon>
        <taxon>Agaricomycetes</taxon>
        <taxon>Agaricomycetidae</taxon>
        <taxon>Agaricales</taxon>
        <taxon>Tricholomatineae</taxon>
        <taxon>Lyophyllaceae</taxon>
        <taxon>Sphagnurus</taxon>
    </lineage>
</organism>
<evidence type="ECO:0000313" key="6">
    <source>
        <dbReference type="Proteomes" id="UP000717328"/>
    </source>
</evidence>
<dbReference type="GO" id="GO:0008757">
    <property type="term" value="F:S-adenosylmethionine-dependent methyltransferase activity"/>
    <property type="evidence" value="ECO:0007669"/>
    <property type="project" value="InterPro"/>
</dbReference>
<name>A0A9P7KFW3_9AGAR</name>